<keyword evidence="5" id="KW-0812">Transmembrane</keyword>
<dbReference type="InterPro" id="IPR036249">
    <property type="entry name" value="Thioredoxin-like_sf"/>
</dbReference>
<keyword evidence="3" id="KW-1015">Disulfide bond</keyword>
<evidence type="ECO:0000256" key="2">
    <source>
        <dbReference type="ARBA" id="ARBA00022748"/>
    </source>
</evidence>
<dbReference type="PANTHER" id="PTHR42852">
    <property type="entry name" value="THIOL:DISULFIDE INTERCHANGE PROTEIN DSBE"/>
    <property type="match status" value="1"/>
</dbReference>
<protein>
    <submittedName>
        <fullName evidence="7">TlpA family protein disulfide reductase</fullName>
    </submittedName>
</protein>
<dbReference type="InterPro" id="IPR013740">
    <property type="entry name" value="Redoxin"/>
</dbReference>
<dbReference type="InterPro" id="IPR013766">
    <property type="entry name" value="Thioredoxin_domain"/>
</dbReference>
<dbReference type="PROSITE" id="PS00194">
    <property type="entry name" value="THIOREDOXIN_1"/>
    <property type="match status" value="1"/>
</dbReference>
<gene>
    <name evidence="7" type="ORF">ACFO0R_20240</name>
</gene>
<dbReference type="Pfam" id="PF08534">
    <property type="entry name" value="Redoxin"/>
    <property type="match status" value="1"/>
</dbReference>
<evidence type="ECO:0000256" key="4">
    <source>
        <dbReference type="ARBA" id="ARBA00023284"/>
    </source>
</evidence>
<keyword evidence="5" id="KW-0472">Membrane</keyword>
<dbReference type="InterPro" id="IPR050553">
    <property type="entry name" value="Thioredoxin_ResA/DsbE_sf"/>
</dbReference>
<keyword evidence="2" id="KW-0201">Cytochrome c-type biogenesis</keyword>
<feature type="transmembrane region" description="Helical" evidence="5">
    <location>
        <begin position="48"/>
        <end position="68"/>
    </location>
</feature>
<evidence type="ECO:0000256" key="3">
    <source>
        <dbReference type="ARBA" id="ARBA00023157"/>
    </source>
</evidence>
<feature type="transmembrane region" description="Helical" evidence="5">
    <location>
        <begin position="80"/>
        <end position="97"/>
    </location>
</feature>
<evidence type="ECO:0000256" key="1">
    <source>
        <dbReference type="ARBA" id="ARBA00004196"/>
    </source>
</evidence>
<dbReference type="PANTHER" id="PTHR42852:SF6">
    <property type="entry name" value="THIOL:DISULFIDE INTERCHANGE PROTEIN DSBE"/>
    <property type="match status" value="1"/>
</dbReference>
<comment type="caution">
    <text evidence="7">The sequence shown here is derived from an EMBL/GenBank/DDBJ whole genome shotgun (WGS) entry which is preliminary data.</text>
</comment>
<feature type="transmembrane region" description="Helical" evidence="5">
    <location>
        <begin position="6"/>
        <end position="27"/>
    </location>
</feature>
<dbReference type="Proteomes" id="UP001595999">
    <property type="component" value="Unassembled WGS sequence"/>
</dbReference>
<proteinExistence type="predicted"/>
<reference evidence="8" key="1">
    <citation type="journal article" date="2019" name="Int. J. Syst. Evol. Microbiol.">
        <title>The Global Catalogue of Microorganisms (GCM) 10K type strain sequencing project: providing services to taxonomists for standard genome sequencing and annotation.</title>
        <authorList>
            <consortium name="The Broad Institute Genomics Platform"/>
            <consortium name="The Broad Institute Genome Sequencing Center for Infectious Disease"/>
            <person name="Wu L."/>
            <person name="Ma J."/>
        </authorList>
    </citation>
    <scope>NUCLEOTIDE SEQUENCE [LARGE SCALE GENOMIC DNA]</scope>
    <source>
        <strain evidence="8">CGMCC 4.7608</strain>
    </source>
</reference>
<evidence type="ECO:0000313" key="8">
    <source>
        <dbReference type="Proteomes" id="UP001595999"/>
    </source>
</evidence>
<sequence length="271" mass="29446">MLAFNLGPLAIPVSFAITAAAWLAAHAAGFLAARRWRVSVASDLNDMLLWGFVASRAAFVLYWFSLYAHRPLAMLDLRDGGFLPWAGIAAALALALWRGWRRAALRRPLAIAILSGALAWAAGQALQQEQTKAALSARVLPQLDGAPASLPALAAGKPVVLNLWASWCPPCLREMPLLQQAQQQYTGVRFLFANQGEDEVLVRQFFRSQPLRLQHVLLDPGGALGREYGSVALPTTLFFDARGRLQTVHLGELSEATLASKLQQLDSASKE</sequence>
<keyword evidence="4" id="KW-0676">Redox-active center</keyword>
<accession>A0ABV8ZZ59</accession>
<feature type="domain" description="Thioredoxin" evidence="6">
    <location>
        <begin position="126"/>
        <end position="270"/>
    </location>
</feature>
<keyword evidence="5" id="KW-1133">Transmembrane helix</keyword>
<dbReference type="InterPro" id="IPR017937">
    <property type="entry name" value="Thioredoxin_CS"/>
</dbReference>
<evidence type="ECO:0000313" key="7">
    <source>
        <dbReference type="EMBL" id="MFC4491949.1"/>
    </source>
</evidence>
<evidence type="ECO:0000256" key="5">
    <source>
        <dbReference type="SAM" id="Phobius"/>
    </source>
</evidence>
<comment type="subcellular location">
    <subcellularLocation>
        <location evidence="1">Cell envelope</location>
    </subcellularLocation>
</comment>
<organism evidence="7 8">
    <name type="scientific">Chromobacterium aquaticum</name>
    <dbReference type="NCBI Taxonomy" id="467180"/>
    <lineage>
        <taxon>Bacteria</taxon>
        <taxon>Pseudomonadati</taxon>
        <taxon>Pseudomonadota</taxon>
        <taxon>Betaproteobacteria</taxon>
        <taxon>Neisseriales</taxon>
        <taxon>Chromobacteriaceae</taxon>
        <taxon>Chromobacterium</taxon>
    </lineage>
</organism>
<dbReference type="CDD" id="cd02966">
    <property type="entry name" value="TlpA_like_family"/>
    <property type="match status" value="1"/>
</dbReference>
<dbReference type="Gene3D" id="3.40.30.10">
    <property type="entry name" value="Glutaredoxin"/>
    <property type="match status" value="1"/>
</dbReference>
<dbReference type="EMBL" id="JBHSEK010000018">
    <property type="protein sequence ID" value="MFC4491949.1"/>
    <property type="molecule type" value="Genomic_DNA"/>
</dbReference>
<name>A0ABV8ZZ59_9NEIS</name>
<dbReference type="PROSITE" id="PS51352">
    <property type="entry name" value="THIOREDOXIN_2"/>
    <property type="match status" value="1"/>
</dbReference>
<dbReference type="SUPFAM" id="SSF52833">
    <property type="entry name" value="Thioredoxin-like"/>
    <property type="match status" value="1"/>
</dbReference>
<keyword evidence="8" id="KW-1185">Reference proteome</keyword>
<dbReference type="RefSeq" id="WP_048408137.1">
    <property type="nucleotide sequence ID" value="NZ_JAJOHW010000052.1"/>
</dbReference>
<evidence type="ECO:0000259" key="6">
    <source>
        <dbReference type="PROSITE" id="PS51352"/>
    </source>
</evidence>